<dbReference type="Proteomes" id="UP001501576">
    <property type="component" value="Unassembled WGS sequence"/>
</dbReference>
<organism evidence="2 3">
    <name type="scientific">Streptomyces mordarskii</name>
    <dbReference type="NCBI Taxonomy" id="1226758"/>
    <lineage>
        <taxon>Bacteria</taxon>
        <taxon>Bacillati</taxon>
        <taxon>Actinomycetota</taxon>
        <taxon>Actinomycetes</taxon>
        <taxon>Kitasatosporales</taxon>
        <taxon>Streptomycetaceae</taxon>
        <taxon>Streptomyces</taxon>
    </lineage>
</organism>
<dbReference type="EMBL" id="BAAABZ010000084">
    <property type="protein sequence ID" value="GAA0569624.1"/>
    <property type="molecule type" value="Genomic_DNA"/>
</dbReference>
<evidence type="ECO:0000256" key="1">
    <source>
        <dbReference type="SAM" id="MobiDB-lite"/>
    </source>
</evidence>
<name>A0ABN1EM80_9ACTN</name>
<evidence type="ECO:0000313" key="3">
    <source>
        <dbReference type="Proteomes" id="UP001501576"/>
    </source>
</evidence>
<protein>
    <submittedName>
        <fullName evidence="2">Uncharacterized protein</fullName>
    </submittedName>
</protein>
<sequence>MANQDIRSAAWHRMGSHPLFHGMPPPVPAEDVLLPPADIDGRDSCSPAPAM</sequence>
<reference evidence="2 3" key="1">
    <citation type="journal article" date="2019" name="Int. J. Syst. Evol. Microbiol.">
        <title>The Global Catalogue of Microorganisms (GCM) 10K type strain sequencing project: providing services to taxonomists for standard genome sequencing and annotation.</title>
        <authorList>
            <consortium name="The Broad Institute Genomics Platform"/>
            <consortium name="The Broad Institute Genome Sequencing Center for Infectious Disease"/>
            <person name="Wu L."/>
            <person name="Ma J."/>
        </authorList>
    </citation>
    <scope>NUCLEOTIDE SEQUENCE [LARGE SCALE GENOMIC DNA]</scope>
    <source>
        <strain evidence="2 3">JCM 5052</strain>
    </source>
</reference>
<accession>A0ABN1EM80</accession>
<gene>
    <name evidence="2" type="ORF">GCM10010390_85860</name>
</gene>
<comment type="caution">
    <text evidence="2">The sequence shown here is derived from an EMBL/GenBank/DDBJ whole genome shotgun (WGS) entry which is preliminary data.</text>
</comment>
<feature type="region of interest" description="Disordered" evidence="1">
    <location>
        <begin position="15"/>
        <end position="51"/>
    </location>
</feature>
<proteinExistence type="predicted"/>
<keyword evidence="3" id="KW-1185">Reference proteome</keyword>
<evidence type="ECO:0000313" key="2">
    <source>
        <dbReference type="EMBL" id="GAA0569624.1"/>
    </source>
</evidence>